<dbReference type="InterPro" id="IPR036420">
    <property type="entry name" value="BRCT_dom_sf"/>
</dbReference>
<dbReference type="Gene3D" id="3.30.1490.100">
    <property type="entry name" value="DNA polymerase, Y-family, little finger domain"/>
    <property type="match status" value="1"/>
</dbReference>
<proteinExistence type="inferred from homology"/>
<dbReference type="InterPro" id="IPR036775">
    <property type="entry name" value="DNA_pol_Y-fam_lit_finger_sf"/>
</dbReference>
<keyword evidence="8 13" id="KW-0227">DNA damage</keyword>
<keyword evidence="9 14" id="KW-0460">Magnesium</keyword>
<keyword evidence="10 13" id="KW-0238">DNA-binding</keyword>
<feature type="region of interest" description="Disordered" evidence="15">
    <location>
        <begin position="915"/>
        <end position="939"/>
    </location>
</feature>
<feature type="compositionally biased region" description="Low complexity" evidence="15">
    <location>
        <begin position="917"/>
        <end position="930"/>
    </location>
</feature>
<feature type="compositionally biased region" description="Low complexity" evidence="15">
    <location>
        <begin position="21"/>
        <end position="39"/>
    </location>
</feature>
<evidence type="ECO:0000256" key="3">
    <source>
        <dbReference type="ARBA" id="ARBA00020399"/>
    </source>
</evidence>
<keyword evidence="7 14" id="KW-0479">Metal-binding</keyword>
<dbReference type="Pfam" id="PF21999">
    <property type="entry name" value="IMS_HHH_1"/>
    <property type="match status" value="1"/>
</dbReference>
<dbReference type="GO" id="GO:0017125">
    <property type="term" value="F:deoxycytidyl transferase activity"/>
    <property type="evidence" value="ECO:0007669"/>
    <property type="project" value="TreeGrafter"/>
</dbReference>
<feature type="region of interest" description="Disordered" evidence="15">
    <location>
        <begin position="1"/>
        <end position="54"/>
    </location>
</feature>
<keyword evidence="11 13" id="KW-0234">DNA repair</keyword>
<feature type="compositionally biased region" description="Polar residues" evidence="15">
    <location>
        <begin position="310"/>
        <end position="321"/>
    </location>
</feature>
<dbReference type="PROSITE" id="PS50172">
    <property type="entry name" value="BRCT"/>
    <property type="match status" value="1"/>
</dbReference>
<comment type="cofactor">
    <cofactor evidence="14">
        <name>Mg(2+)</name>
        <dbReference type="ChEBI" id="CHEBI:18420"/>
    </cofactor>
    <text evidence="14">Binds 2 magnesium ions.</text>
</comment>
<evidence type="ECO:0000256" key="7">
    <source>
        <dbReference type="ARBA" id="ARBA00022723"/>
    </source>
</evidence>
<accession>A0AAN7GIB8</accession>
<dbReference type="Pfam" id="PF11799">
    <property type="entry name" value="IMS_C"/>
    <property type="match status" value="1"/>
</dbReference>
<dbReference type="Pfam" id="PF00533">
    <property type="entry name" value="BRCT"/>
    <property type="match status" value="1"/>
</dbReference>
<dbReference type="SUPFAM" id="SSF56672">
    <property type="entry name" value="DNA/RNA polymerases"/>
    <property type="match status" value="1"/>
</dbReference>
<dbReference type="GO" id="GO:0003887">
    <property type="term" value="F:DNA-directed DNA polymerase activity"/>
    <property type="evidence" value="ECO:0007669"/>
    <property type="project" value="InterPro"/>
</dbReference>
<feature type="domain" description="UmuC" evidence="17">
    <location>
        <begin position="395"/>
        <end position="576"/>
    </location>
</feature>
<gene>
    <name evidence="18" type="ORF">SAY87_001296</name>
</gene>
<feature type="compositionally biased region" description="Polar residues" evidence="15">
    <location>
        <begin position="1"/>
        <end position="14"/>
    </location>
</feature>
<evidence type="ECO:0000256" key="10">
    <source>
        <dbReference type="ARBA" id="ARBA00023125"/>
    </source>
</evidence>
<evidence type="ECO:0000256" key="4">
    <source>
        <dbReference type="ARBA" id="ARBA00022634"/>
    </source>
</evidence>
<dbReference type="Gene3D" id="3.40.50.10190">
    <property type="entry name" value="BRCT domain"/>
    <property type="match status" value="1"/>
</dbReference>
<evidence type="ECO:0000256" key="15">
    <source>
        <dbReference type="SAM" id="MobiDB-lite"/>
    </source>
</evidence>
<dbReference type="GO" id="GO:0006281">
    <property type="term" value="P:DNA repair"/>
    <property type="evidence" value="ECO:0007669"/>
    <property type="project" value="UniProtKB-KW"/>
</dbReference>
<feature type="domain" description="BRCT" evidence="16">
    <location>
        <begin position="101"/>
        <end position="192"/>
    </location>
</feature>
<dbReference type="Gene3D" id="6.10.250.1490">
    <property type="match status" value="1"/>
</dbReference>
<dbReference type="PROSITE" id="PS50173">
    <property type="entry name" value="UMUC"/>
    <property type="match status" value="1"/>
</dbReference>
<dbReference type="EC" id="2.7.7.-" evidence="13"/>
<dbReference type="GO" id="GO:0046872">
    <property type="term" value="F:metal ion binding"/>
    <property type="evidence" value="ECO:0007669"/>
    <property type="project" value="UniProtKB-KW"/>
</dbReference>
<feature type="binding site" evidence="14">
    <location>
        <position position="496"/>
    </location>
    <ligand>
        <name>Mg(2+)</name>
        <dbReference type="ChEBI" id="CHEBI:18420"/>
        <label>1</label>
    </ligand>
</feature>
<dbReference type="Gene3D" id="1.10.150.20">
    <property type="entry name" value="5' to 3' exonuclease, C-terminal subdomain"/>
    <property type="match status" value="1"/>
</dbReference>
<dbReference type="AlphaFoldDB" id="A0AAN7GIB8"/>
<dbReference type="CDD" id="cd17719">
    <property type="entry name" value="BRCT_Rev1"/>
    <property type="match status" value="1"/>
</dbReference>
<evidence type="ECO:0000256" key="5">
    <source>
        <dbReference type="ARBA" id="ARBA00022679"/>
    </source>
</evidence>
<dbReference type="InterPro" id="IPR012112">
    <property type="entry name" value="REV1"/>
</dbReference>
<dbReference type="FunFam" id="3.30.1490.100:FF:000001">
    <property type="entry name" value="DNA repair protein REV1"/>
    <property type="match status" value="1"/>
</dbReference>
<evidence type="ECO:0000313" key="19">
    <source>
        <dbReference type="Proteomes" id="UP001345219"/>
    </source>
</evidence>
<feature type="region of interest" description="Disordered" evidence="15">
    <location>
        <begin position="302"/>
        <end position="321"/>
    </location>
</feature>
<feature type="compositionally biased region" description="Basic residues" evidence="15">
    <location>
        <begin position="40"/>
        <end position="49"/>
    </location>
</feature>
<dbReference type="InterPro" id="IPR043128">
    <property type="entry name" value="Rev_trsase/Diguanyl_cyclase"/>
</dbReference>
<sequence length="1126" mass="125428">MSFDSLSRSDNTTHSSKRSRCNSTSSNPWNNGQSSSHGSQKGKQKKARQKTLGVAWGANSRSSFQRSPFSDFGSYMDVKNRKLHNQFAAEAAGSSHGGSHTLKPIFHGVSIFVDGFTVPSSQDLRGYMLKYGGRFENYFSRRHVTHIICSNLPDSKVKNLRSFSGGLPVVKPQWIIDSIAANKLLSWVPYELNQVCDNQPKLSLFFALKNASATENASSYPVCIVDDVAETSLVCGKDEKYIEVAETIEQRSMSNERFEDDGRDGKMNNASVHCYVAPIESCRAEPTFMEAEQGTLFQEEVQDSPDEPCTSGSNHLLTKSNTGEVPRSLFRRKAPKGHSTLGDPNFVENYFRFSRLHFIGTWRQRYQKRYPNTPVEFKSTSAKNTASDDPHKTCIIHIDMDCFFVAVVIRDLPKLQDKPVAISHSDNPKGTAEISSANYPAREYGVEAGMFVKDAKALCPRLTILQYNFKAYEEVADQFYDILHKHCKKVQAVSCDEAFLDVTDSIEYDPQNFAKEIRKEIYETTRCTASVGIAGNMLMARLATRKAKPNGQCYISYEMVNNYLHDLPIKSLPGIGYVLEDKLKQCNISTCGQLQMIPKESLQKEFGFKTGEMLWNFSRGIDDRVVGSIRESKSIGAEVNWGVRFKDLKDSKQFLSNLCKEVSMRLQGNGVRGRKFTLKIKKRRKDAEEPAKYMGCGDCENLSHTMTVPAATNDVDVLHRIIMQIFGSFHIDAKEIRGVGLQVSKLENADASKQDGRNILKAWLSSASINWRASDINSHYSEKTHREGQAFDGNPNQLSADSAANLINMEMDPSMDEAYSNRSLDPPPLCHLDMEVIESLPPEILSELNEAYGGKLVTLMSESKGKSEEIGNDEIGNKRSAGGSLFSDAGPSNKVDTCNQMGQSHLQVEGHVRVAQGSSNPGSSRPSNGSTDFMPSSLSQVDPSVLQQLPKELIDGIIQMLPAHREHDISVADPFLCGNMPEDQLVTRSAENSESPNLLWVGNPPKWIAKFRASKSLILNVIADLYMRSGSSRSLSAVLQCCLSKVSADMDAESDGLENSIHCFSEMLKQYIKQKIESDIEEIYVCSRILKRLSVKSEIFQQVYNVIIPYLQAAVNENYGGNLCVH</sequence>
<dbReference type="PANTHER" id="PTHR45990:SF1">
    <property type="entry name" value="DNA REPAIR PROTEIN REV1"/>
    <property type="match status" value="1"/>
</dbReference>
<dbReference type="InterPro" id="IPR043502">
    <property type="entry name" value="DNA/RNA_pol_sf"/>
</dbReference>
<evidence type="ECO:0000259" key="16">
    <source>
        <dbReference type="PROSITE" id="PS50172"/>
    </source>
</evidence>
<keyword evidence="4 13" id="KW-0237">DNA synthesis</keyword>
<comment type="subcellular location">
    <subcellularLocation>
        <location evidence="1 13">Nucleus</location>
    </subcellularLocation>
</comment>
<name>A0AAN7GIB8_9MYRT</name>
<dbReference type="SUPFAM" id="SSF52113">
    <property type="entry name" value="BRCT domain"/>
    <property type="match status" value="1"/>
</dbReference>
<feature type="binding site" evidence="14">
    <location>
        <position position="497"/>
    </location>
    <ligand>
        <name>Mg(2+)</name>
        <dbReference type="ChEBI" id="CHEBI:18420"/>
        <label>1</label>
    </ligand>
</feature>
<dbReference type="GO" id="GO:0042276">
    <property type="term" value="P:error-prone translesion synthesis"/>
    <property type="evidence" value="ECO:0007669"/>
    <property type="project" value="InterPro"/>
</dbReference>
<dbReference type="InterPro" id="IPR053848">
    <property type="entry name" value="IMS_HHH_1"/>
</dbReference>
<feature type="binding site" evidence="14">
    <location>
        <position position="399"/>
    </location>
    <ligand>
        <name>Mg(2+)</name>
        <dbReference type="ChEBI" id="CHEBI:18420"/>
        <label>1</label>
    </ligand>
</feature>
<reference evidence="18 19" key="1">
    <citation type="journal article" date="2023" name="Hortic Res">
        <title>Pangenome of water caltrop reveals structural variations and asymmetric subgenome divergence after allopolyploidization.</title>
        <authorList>
            <person name="Zhang X."/>
            <person name="Chen Y."/>
            <person name="Wang L."/>
            <person name="Yuan Y."/>
            <person name="Fang M."/>
            <person name="Shi L."/>
            <person name="Lu R."/>
            <person name="Comes H.P."/>
            <person name="Ma Y."/>
            <person name="Chen Y."/>
            <person name="Huang G."/>
            <person name="Zhou Y."/>
            <person name="Zheng Z."/>
            <person name="Qiu Y."/>
        </authorList>
    </citation>
    <scope>NUCLEOTIDE SEQUENCE [LARGE SCALE GENOMIC DNA]</scope>
    <source>
        <tissue evidence="18">Roots</tissue>
    </source>
</reference>
<dbReference type="InterPro" id="IPR017961">
    <property type="entry name" value="DNA_pol_Y-fam_little_finger"/>
</dbReference>
<dbReference type="PIRSF" id="PIRSF036573">
    <property type="entry name" value="REV1"/>
    <property type="match status" value="1"/>
</dbReference>
<dbReference type="SMART" id="SM00292">
    <property type="entry name" value="BRCT"/>
    <property type="match status" value="1"/>
</dbReference>
<dbReference type="SUPFAM" id="SSF100879">
    <property type="entry name" value="Lesion bypass DNA polymerase (Y-family), little finger domain"/>
    <property type="match status" value="1"/>
</dbReference>
<dbReference type="Gene3D" id="3.40.1170.60">
    <property type="match status" value="1"/>
</dbReference>
<comment type="caution">
    <text evidence="18">The sequence shown here is derived from an EMBL/GenBank/DDBJ whole genome shotgun (WGS) entry which is preliminary data.</text>
</comment>
<dbReference type="Proteomes" id="UP001345219">
    <property type="component" value="Chromosome 1"/>
</dbReference>
<evidence type="ECO:0000256" key="9">
    <source>
        <dbReference type="ARBA" id="ARBA00022842"/>
    </source>
</evidence>
<dbReference type="GO" id="GO:0005634">
    <property type="term" value="C:nucleus"/>
    <property type="evidence" value="ECO:0007669"/>
    <property type="project" value="UniProtKB-SubCell"/>
</dbReference>
<evidence type="ECO:0000256" key="6">
    <source>
        <dbReference type="ARBA" id="ARBA00022695"/>
    </source>
</evidence>
<protein>
    <recommendedName>
        <fullName evidence="3 13">DNA repair protein REV1</fullName>
        <ecNumber evidence="13">2.7.7.-</ecNumber>
    </recommendedName>
</protein>
<evidence type="ECO:0000256" key="11">
    <source>
        <dbReference type="ARBA" id="ARBA00023204"/>
    </source>
</evidence>
<organism evidence="18 19">
    <name type="scientific">Trapa incisa</name>
    <dbReference type="NCBI Taxonomy" id="236973"/>
    <lineage>
        <taxon>Eukaryota</taxon>
        <taxon>Viridiplantae</taxon>
        <taxon>Streptophyta</taxon>
        <taxon>Embryophyta</taxon>
        <taxon>Tracheophyta</taxon>
        <taxon>Spermatophyta</taxon>
        <taxon>Magnoliopsida</taxon>
        <taxon>eudicotyledons</taxon>
        <taxon>Gunneridae</taxon>
        <taxon>Pentapetalae</taxon>
        <taxon>rosids</taxon>
        <taxon>malvids</taxon>
        <taxon>Myrtales</taxon>
        <taxon>Lythraceae</taxon>
        <taxon>Trapa</taxon>
    </lineage>
</organism>
<dbReference type="FunFam" id="3.40.50.10190:FF:000011">
    <property type="entry name" value="DNA repair protein REV1"/>
    <property type="match status" value="1"/>
</dbReference>
<dbReference type="EMBL" id="JAXIOK010000023">
    <property type="protein sequence ID" value="KAK4743295.1"/>
    <property type="molecule type" value="Genomic_DNA"/>
</dbReference>
<dbReference type="PANTHER" id="PTHR45990">
    <property type="entry name" value="DNA REPAIR PROTEIN REV1"/>
    <property type="match status" value="1"/>
</dbReference>
<keyword evidence="19" id="KW-1185">Reference proteome</keyword>
<dbReference type="GO" id="GO:0003684">
    <property type="term" value="F:damaged DNA binding"/>
    <property type="evidence" value="ECO:0007669"/>
    <property type="project" value="UniProtKB-UniRule"/>
</dbReference>
<dbReference type="Pfam" id="PF00817">
    <property type="entry name" value="IMS"/>
    <property type="match status" value="1"/>
</dbReference>
<keyword evidence="5 13" id="KW-0808">Transferase</keyword>
<evidence type="ECO:0000256" key="13">
    <source>
        <dbReference type="PIRNR" id="PIRNR036573"/>
    </source>
</evidence>
<dbReference type="FunFam" id="3.40.1170.60:FF:000004">
    <property type="entry name" value="DNA repair protein REV1"/>
    <property type="match status" value="1"/>
</dbReference>
<dbReference type="InterPro" id="IPR001357">
    <property type="entry name" value="BRCT_dom"/>
</dbReference>
<evidence type="ECO:0000256" key="2">
    <source>
        <dbReference type="ARBA" id="ARBA00010945"/>
    </source>
</evidence>
<keyword evidence="12 13" id="KW-0539">Nucleus</keyword>
<evidence type="ECO:0000256" key="14">
    <source>
        <dbReference type="PIRSR" id="PIRSR036573-2"/>
    </source>
</evidence>
<dbReference type="FunFam" id="3.30.70.270:FF:000019">
    <property type="entry name" value="DNA repair protein REV1"/>
    <property type="match status" value="1"/>
</dbReference>
<dbReference type="GO" id="GO:0070987">
    <property type="term" value="P:error-free translesion synthesis"/>
    <property type="evidence" value="ECO:0007669"/>
    <property type="project" value="TreeGrafter"/>
</dbReference>
<dbReference type="NCBIfam" id="NF002677">
    <property type="entry name" value="PRK02406.1"/>
    <property type="match status" value="1"/>
</dbReference>
<evidence type="ECO:0000313" key="18">
    <source>
        <dbReference type="EMBL" id="KAK4743295.1"/>
    </source>
</evidence>
<dbReference type="Gene3D" id="3.30.70.270">
    <property type="match status" value="1"/>
</dbReference>
<evidence type="ECO:0000256" key="12">
    <source>
        <dbReference type="ARBA" id="ARBA00023242"/>
    </source>
</evidence>
<comment type="similarity">
    <text evidence="2 13">Belongs to the DNA polymerase type-Y family.</text>
</comment>
<evidence type="ECO:0000256" key="1">
    <source>
        <dbReference type="ARBA" id="ARBA00004123"/>
    </source>
</evidence>
<comment type="function">
    <text evidence="13">Deoxycytidyl transferase involved in DNA repair. Transfers a dCMP residue from dCTP to the 3'-end of a DNA primer in a template-dependent reaction. May assist in the first step in the bypass of abasic lesions by the insertion of a nucleotide opposite the lesion. Required for normal induction of mutations by physical and chemical agents.</text>
</comment>
<feature type="region of interest" description="Disordered" evidence="15">
    <location>
        <begin position="867"/>
        <end position="892"/>
    </location>
</feature>
<keyword evidence="6 13" id="KW-0548">Nucleotidyltransferase</keyword>
<evidence type="ECO:0000256" key="8">
    <source>
        <dbReference type="ARBA" id="ARBA00022763"/>
    </source>
</evidence>
<dbReference type="InterPro" id="IPR001126">
    <property type="entry name" value="UmuC"/>
</dbReference>
<dbReference type="CDD" id="cd01701">
    <property type="entry name" value="PolY_Rev1"/>
    <property type="match status" value="1"/>
</dbReference>
<evidence type="ECO:0000259" key="17">
    <source>
        <dbReference type="PROSITE" id="PS50173"/>
    </source>
</evidence>